<feature type="region of interest" description="Disordered" evidence="1">
    <location>
        <begin position="148"/>
        <end position="169"/>
    </location>
</feature>
<accession>A0ABR3A827</accession>
<feature type="compositionally biased region" description="Polar residues" evidence="1">
    <location>
        <begin position="93"/>
        <end position="108"/>
    </location>
</feature>
<organism evidence="2 3">
    <name type="scientific">Marasmius tenuissimus</name>
    <dbReference type="NCBI Taxonomy" id="585030"/>
    <lineage>
        <taxon>Eukaryota</taxon>
        <taxon>Fungi</taxon>
        <taxon>Dikarya</taxon>
        <taxon>Basidiomycota</taxon>
        <taxon>Agaricomycotina</taxon>
        <taxon>Agaricomycetes</taxon>
        <taxon>Agaricomycetidae</taxon>
        <taxon>Agaricales</taxon>
        <taxon>Marasmiineae</taxon>
        <taxon>Marasmiaceae</taxon>
        <taxon>Marasmius</taxon>
    </lineage>
</organism>
<dbReference type="EMBL" id="JBBXMP010000014">
    <property type="protein sequence ID" value="KAL0069129.1"/>
    <property type="molecule type" value="Genomic_DNA"/>
</dbReference>
<protein>
    <submittedName>
        <fullName evidence="2">Uncharacterized protein</fullName>
    </submittedName>
</protein>
<feature type="compositionally biased region" description="Low complexity" evidence="1">
    <location>
        <begin position="296"/>
        <end position="312"/>
    </location>
</feature>
<dbReference type="Proteomes" id="UP001437256">
    <property type="component" value="Unassembled WGS sequence"/>
</dbReference>
<evidence type="ECO:0000256" key="1">
    <source>
        <dbReference type="SAM" id="MobiDB-lite"/>
    </source>
</evidence>
<proteinExistence type="predicted"/>
<feature type="region of interest" description="Disordered" evidence="1">
    <location>
        <begin position="277"/>
        <end position="312"/>
    </location>
</feature>
<feature type="region of interest" description="Disordered" evidence="1">
    <location>
        <begin position="66"/>
        <end position="112"/>
    </location>
</feature>
<gene>
    <name evidence="2" type="ORF">AAF712_003815</name>
</gene>
<comment type="caution">
    <text evidence="2">The sequence shown here is derived from an EMBL/GenBank/DDBJ whole genome shotgun (WGS) entry which is preliminary data.</text>
</comment>
<sequence>MVVSIGVIGSLLLGGSIARAIYFIPGKNPSLERLTTIIQVGTGLIVVNMPAFVLLSVGEEGGILDSPQKTAVDEGSKGLPTSRPVIGVPRPLSSKSSFMTSQTPSDNPGTPDVPYHFSFFPPYSNEDRREKALLFGLHVDSWYKDQKSPTSSSDDYLRPPHDSFTSSASMYSTDPAAARFMYPGRNVRFKSSPSIIPQTKSISDSDAESTVRGSGSGLPDTWISTPPPAAGSFSPRPVERPRSWMSISFDSHDHSTQAASSSSSRFLIESPVPSRPARICSLEPPPTSTAPSAWHSLAPGPGGSSSQSGSELPSWMSGFDSLTYSSLVHRYFVDKDPFSQDLAESPRPSTFLEGPGAPERASAAPQPF</sequence>
<feature type="region of interest" description="Disordered" evidence="1">
    <location>
        <begin position="191"/>
        <end position="238"/>
    </location>
</feature>
<feature type="compositionally biased region" description="Polar residues" evidence="1">
    <location>
        <begin position="191"/>
        <end position="204"/>
    </location>
</feature>
<keyword evidence="3" id="KW-1185">Reference proteome</keyword>
<feature type="region of interest" description="Disordered" evidence="1">
    <location>
        <begin position="339"/>
        <end position="368"/>
    </location>
</feature>
<reference evidence="2 3" key="1">
    <citation type="submission" date="2024-05" db="EMBL/GenBank/DDBJ databases">
        <title>A draft genome resource for the thread blight pathogen Marasmius tenuissimus strain MS-2.</title>
        <authorList>
            <person name="Yulfo-Soto G.E."/>
            <person name="Baruah I.K."/>
            <person name="Amoako-Attah I."/>
            <person name="Bukari Y."/>
            <person name="Meinhardt L.W."/>
            <person name="Bailey B.A."/>
            <person name="Cohen S.P."/>
        </authorList>
    </citation>
    <scope>NUCLEOTIDE SEQUENCE [LARGE SCALE GENOMIC DNA]</scope>
    <source>
        <strain evidence="2 3">MS-2</strain>
    </source>
</reference>
<evidence type="ECO:0000313" key="2">
    <source>
        <dbReference type="EMBL" id="KAL0069129.1"/>
    </source>
</evidence>
<name>A0ABR3A827_9AGAR</name>
<evidence type="ECO:0000313" key="3">
    <source>
        <dbReference type="Proteomes" id="UP001437256"/>
    </source>
</evidence>